<evidence type="ECO:0000256" key="1">
    <source>
        <dbReference type="ARBA" id="ARBA00038414"/>
    </source>
</evidence>
<reference evidence="2" key="1">
    <citation type="submission" date="2019-09" db="EMBL/GenBank/DDBJ databases">
        <authorList>
            <person name="Teo W.F.A."/>
            <person name="Duangmal K."/>
        </authorList>
    </citation>
    <scope>NUCLEOTIDE SEQUENCE [LARGE SCALE GENOMIC DNA]</scope>
    <source>
        <strain evidence="2">K81G1</strain>
    </source>
</reference>
<dbReference type="EMBL" id="VMNW02000020">
    <property type="protein sequence ID" value="KAA9160706.1"/>
    <property type="molecule type" value="Genomic_DNA"/>
</dbReference>
<dbReference type="RefSeq" id="WP_144748058.1">
    <property type="nucleotide sequence ID" value="NZ_VMNW02000020.1"/>
</dbReference>
<sequence length="286" mass="31732">MSGRRRIVLVQPFRLPEDSEFLTWNVRGEKQELLMNYENLGLGKYLEDVDWDFHPGPLAPYGDWPVENRKEFALVAAARLAIVEELAKSGDYDGIMLLGGGEPGALESREIGREHGVPVTSCATAQFHVAAMVGSKFSVIDLAESHAMYYRNLVRQAGMEQRFASMRLIPYPLGRPGYDDQRNSLPVQKERALAGEKTEAVEAAVDAAESAILEDGAEVITFGCSGTFWLQPFVRAGLKERGWDIPVLEGYSSAFVQLKLLMELGLSASALQFPPDRPDRSRSRIL</sequence>
<dbReference type="Proteomes" id="UP000319769">
    <property type="component" value="Unassembled WGS sequence"/>
</dbReference>
<proteinExistence type="inferred from homology"/>
<dbReference type="InterPro" id="IPR015942">
    <property type="entry name" value="Asp/Glu/hydantoin_racemase"/>
</dbReference>
<evidence type="ECO:0000313" key="2">
    <source>
        <dbReference type="EMBL" id="KAA9160706.1"/>
    </source>
</evidence>
<name>A0A5N0V2V6_9PSEU</name>
<organism evidence="2 3">
    <name type="scientific">Amycolatopsis acidicola</name>
    <dbReference type="NCBI Taxonomy" id="2596893"/>
    <lineage>
        <taxon>Bacteria</taxon>
        <taxon>Bacillati</taxon>
        <taxon>Actinomycetota</taxon>
        <taxon>Actinomycetes</taxon>
        <taxon>Pseudonocardiales</taxon>
        <taxon>Pseudonocardiaceae</taxon>
        <taxon>Amycolatopsis</taxon>
    </lineage>
</organism>
<dbReference type="GO" id="GO:0047661">
    <property type="term" value="F:amino-acid racemase activity"/>
    <property type="evidence" value="ECO:0007669"/>
    <property type="project" value="InterPro"/>
</dbReference>
<dbReference type="Pfam" id="PF01177">
    <property type="entry name" value="Asp_Glu_race"/>
    <property type="match status" value="1"/>
</dbReference>
<evidence type="ECO:0008006" key="4">
    <source>
        <dbReference type="Google" id="ProtNLM"/>
    </source>
</evidence>
<evidence type="ECO:0000313" key="3">
    <source>
        <dbReference type="Proteomes" id="UP000319769"/>
    </source>
</evidence>
<dbReference type="OrthoDB" id="9791723at2"/>
<gene>
    <name evidence="2" type="ORF">FPZ12_016285</name>
</gene>
<dbReference type="InterPro" id="IPR053714">
    <property type="entry name" value="Iso_Racemase_Enz_sf"/>
</dbReference>
<dbReference type="Gene3D" id="3.40.50.12500">
    <property type="match status" value="1"/>
</dbReference>
<protein>
    <recommendedName>
        <fullName evidence="4">Hydantoin racemase</fullName>
    </recommendedName>
</protein>
<keyword evidence="3" id="KW-1185">Reference proteome</keyword>
<comment type="similarity">
    <text evidence="1">Belongs to the HyuE racemase family.</text>
</comment>
<accession>A0A5N0V2V6</accession>
<comment type="caution">
    <text evidence="2">The sequence shown here is derived from an EMBL/GenBank/DDBJ whole genome shotgun (WGS) entry which is preliminary data.</text>
</comment>
<dbReference type="AlphaFoldDB" id="A0A5N0V2V6"/>